<keyword evidence="5" id="KW-0631">Potassium channel</keyword>
<dbReference type="Gene3D" id="1.10.287.70">
    <property type="match status" value="1"/>
</dbReference>
<evidence type="ECO:0000256" key="6">
    <source>
        <dbReference type="ARBA" id="ARBA00022958"/>
    </source>
</evidence>
<keyword evidence="14" id="KW-1185">Reference proteome</keyword>
<evidence type="ECO:0000256" key="2">
    <source>
        <dbReference type="ARBA" id="ARBA00022448"/>
    </source>
</evidence>
<dbReference type="RefSeq" id="WP_322938254.1">
    <property type="nucleotide sequence ID" value="NZ_CP141059.1"/>
</dbReference>
<evidence type="ECO:0000256" key="4">
    <source>
        <dbReference type="ARBA" id="ARBA00022692"/>
    </source>
</evidence>
<dbReference type="Proteomes" id="UP001327225">
    <property type="component" value="Chromosome"/>
</dbReference>
<gene>
    <name evidence="13" type="ORF">SHK19_07285</name>
</gene>
<dbReference type="PANTHER" id="PTHR10027:SF10">
    <property type="entry name" value="SLOWPOKE 2, ISOFORM D"/>
    <property type="match status" value="1"/>
</dbReference>
<keyword evidence="7 11" id="KW-1133">Transmembrane helix</keyword>
<evidence type="ECO:0000256" key="5">
    <source>
        <dbReference type="ARBA" id="ARBA00022826"/>
    </source>
</evidence>
<dbReference type="SUPFAM" id="SSF81324">
    <property type="entry name" value="Voltage-gated potassium channels"/>
    <property type="match status" value="1"/>
</dbReference>
<evidence type="ECO:0000313" key="14">
    <source>
        <dbReference type="Proteomes" id="UP001327225"/>
    </source>
</evidence>
<protein>
    <submittedName>
        <fullName evidence="13">Potassium channel family protein</fullName>
    </submittedName>
</protein>
<keyword evidence="9 11" id="KW-0472">Membrane</keyword>
<accession>A0ABZ0ZUM2</accession>
<keyword evidence="8" id="KW-0406">Ion transport</keyword>
<organism evidence="13 14">
    <name type="scientific">Nocardioides bizhenqiangii</name>
    <dbReference type="NCBI Taxonomy" id="3095076"/>
    <lineage>
        <taxon>Bacteria</taxon>
        <taxon>Bacillati</taxon>
        <taxon>Actinomycetota</taxon>
        <taxon>Actinomycetes</taxon>
        <taxon>Propionibacteriales</taxon>
        <taxon>Nocardioidaceae</taxon>
        <taxon>Nocardioides</taxon>
    </lineage>
</organism>
<dbReference type="InterPro" id="IPR047871">
    <property type="entry name" value="K_chnl_Slo-like"/>
</dbReference>
<dbReference type="InterPro" id="IPR013099">
    <property type="entry name" value="K_chnl_dom"/>
</dbReference>
<keyword evidence="2" id="KW-0813">Transport</keyword>
<evidence type="ECO:0000256" key="1">
    <source>
        <dbReference type="ARBA" id="ARBA00004141"/>
    </source>
</evidence>
<proteinExistence type="predicted"/>
<keyword evidence="10 13" id="KW-0407">Ion channel</keyword>
<dbReference type="GO" id="GO:0034220">
    <property type="term" value="P:monoatomic ion transmembrane transport"/>
    <property type="evidence" value="ECO:0007669"/>
    <property type="project" value="UniProtKB-KW"/>
</dbReference>
<evidence type="ECO:0000259" key="12">
    <source>
        <dbReference type="Pfam" id="PF07885"/>
    </source>
</evidence>
<keyword evidence="4 11" id="KW-0812">Transmembrane</keyword>
<dbReference type="EMBL" id="CP141059">
    <property type="protein sequence ID" value="WQQ28027.1"/>
    <property type="molecule type" value="Genomic_DNA"/>
</dbReference>
<sequence length="160" mass="17149">MGDRNMSWLRPVWTLVGLLVAYYAFPLKWTGGAPGAVVLSLLVTVGGLALVASAMIKELGQVRKGEPGRGVRVLAMLLILLVMAASLSFFLLNEIRPDEVTGLQTRTDALYFTLSTMTTVGYGDVHAEGQIARALVCVMIVFNVVVVASLVRAQTRAPTS</sequence>
<dbReference type="Pfam" id="PF07885">
    <property type="entry name" value="Ion_trans_2"/>
    <property type="match status" value="1"/>
</dbReference>
<feature type="transmembrane region" description="Helical" evidence="11">
    <location>
        <begin position="73"/>
        <end position="92"/>
    </location>
</feature>
<feature type="domain" description="Potassium channel" evidence="12">
    <location>
        <begin position="78"/>
        <end position="152"/>
    </location>
</feature>
<evidence type="ECO:0000256" key="9">
    <source>
        <dbReference type="ARBA" id="ARBA00023136"/>
    </source>
</evidence>
<keyword evidence="3" id="KW-0633">Potassium transport</keyword>
<comment type="subcellular location">
    <subcellularLocation>
        <location evidence="1">Membrane</location>
        <topology evidence="1">Multi-pass membrane protein</topology>
    </subcellularLocation>
</comment>
<evidence type="ECO:0000313" key="13">
    <source>
        <dbReference type="EMBL" id="WQQ28027.1"/>
    </source>
</evidence>
<feature type="transmembrane region" description="Helical" evidence="11">
    <location>
        <begin position="7"/>
        <end position="25"/>
    </location>
</feature>
<feature type="transmembrane region" description="Helical" evidence="11">
    <location>
        <begin position="31"/>
        <end position="52"/>
    </location>
</feature>
<reference evidence="14" key="1">
    <citation type="submission" date="2023-12" db="EMBL/GenBank/DDBJ databases">
        <title>Novel species in genus Nocardioides.</title>
        <authorList>
            <person name="Zhou H."/>
        </authorList>
    </citation>
    <scope>NUCLEOTIDE SEQUENCE [LARGE SCALE GENOMIC DNA]</scope>
    <source>
        <strain evidence="14">HM61</strain>
    </source>
</reference>
<evidence type="ECO:0000256" key="10">
    <source>
        <dbReference type="ARBA" id="ARBA00023303"/>
    </source>
</evidence>
<evidence type="ECO:0000256" key="7">
    <source>
        <dbReference type="ARBA" id="ARBA00022989"/>
    </source>
</evidence>
<evidence type="ECO:0000256" key="8">
    <source>
        <dbReference type="ARBA" id="ARBA00023065"/>
    </source>
</evidence>
<evidence type="ECO:0000256" key="3">
    <source>
        <dbReference type="ARBA" id="ARBA00022538"/>
    </source>
</evidence>
<feature type="transmembrane region" description="Helical" evidence="11">
    <location>
        <begin position="131"/>
        <end position="151"/>
    </location>
</feature>
<evidence type="ECO:0000256" key="11">
    <source>
        <dbReference type="SAM" id="Phobius"/>
    </source>
</evidence>
<name>A0ABZ0ZUM2_9ACTN</name>
<dbReference type="PANTHER" id="PTHR10027">
    <property type="entry name" value="CALCIUM-ACTIVATED POTASSIUM CHANNEL ALPHA CHAIN"/>
    <property type="match status" value="1"/>
</dbReference>
<keyword evidence="6" id="KW-0630">Potassium</keyword>